<dbReference type="EMBL" id="JAUSUZ010000001">
    <property type="protein sequence ID" value="MDQ0364407.1"/>
    <property type="molecule type" value="Genomic_DNA"/>
</dbReference>
<dbReference type="InterPro" id="IPR003779">
    <property type="entry name" value="CMD-like"/>
</dbReference>
<protein>
    <submittedName>
        <fullName evidence="2">Alkylhydroperoxidase family enzyme</fullName>
    </submittedName>
</protein>
<reference evidence="2 3" key="1">
    <citation type="submission" date="2023-07" db="EMBL/GenBank/DDBJ databases">
        <title>Sequencing the genomes of 1000 actinobacteria strains.</title>
        <authorList>
            <person name="Klenk H.-P."/>
        </authorList>
    </citation>
    <scope>NUCLEOTIDE SEQUENCE [LARGE SCALE GENOMIC DNA]</scope>
    <source>
        <strain evidence="2 3">DSM 44709</strain>
    </source>
</reference>
<keyword evidence="3" id="KW-1185">Reference proteome</keyword>
<gene>
    <name evidence="2" type="ORF">J2S42_001076</name>
</gene>
<dbReference type="AlphaFoldDB" id="A0AAE3VVJ9"/>
<dbReference type="GO" id="GO:0051920">
    <property type="term" value="F:peroxiredoxin activity"/>
    <property type="evidence" value="ECO:0007669"/>
    <property type="project" value="InterPro"/>
</dbReference>
<name>A0AAE3VVJ9_9ACTN</name>
<dbReference type="Gene3D" id="1.20.1290.10">
    <property type="entry name" value="AhpD-like"/>
    <property type="match status" value="1"/>
</dbReference>
<comment type="caution">
    <text evidence="2">The sequence shown here is derived from an EMBL/GenBank/DDBJ whole genome shotgun (WGS) entry which is preliminary data.</text>
</comment>
<organism evidence="2 3">
    <name type="scientific">Catenuloplanes indicus</name>
    <dbReference type="NCBI Taxonomy" id="137267"/>
    <lineage>
        <taxon>Bacteria</taxon>
        <taxon>Bacillati</taxon>
        <taxon>Actinomycetota</taxon>
        <taxon>Actinomycetes</taxon>
        <taxon>Micromonosporales</taxon>
        <taxon>Micromonosporaceae</taxon>
        <taxon>Catenuloplanes</taxon>
    </lineage>
</organism>
<evidence type="ECO:0000259" key="1">
    <source>
        <dbReference type="Pfam" id="PF02627"/>
    </source>
</evidence>
<evidence type="ECO:0000313" key="3">
    <source>
        <dbReference type="Proteomes" id="UP001240236"/>
    </source>
</evidence>
<dbReference type="RefSeq" id="WP_307235786.1">
    <property type="nucleotide sequence ID" value="NZ_JAUSUZ010000001.1"/>
</dbReference>
<evidence type="ECO:0000313" key="2">
    <source>
        <dbReference type="EMBL" id="MDQ0364407.1"/>
    </source>
</evidence>
<dbReference type="Pfam" id="PF02627">
    <property type="entry name" value="CMD"/>
    <property type="match status" value="1"/>
</dbReference>
<dbReference type="InterPro" id="IPR029032">
    <property type="entry name" value="AhpD-like"/>
</dbReference>
<sequence length="356" mass="38129">MIANRVASSVVQRQVKYVTPVPADTRTGPVGRVYAQVADEMGIVVPPAALHSPSPDVLAAFWTLMRETLIADGSTGRALRETVAAAVSMATICPYCADMHTVGLYDLIGEEHAETVARDRPDQLTDPRLRELAVWARTAHEPGAAQALPGWLDRPGRAEVIGVAVTFHYLSRMVNVFLSNFLLPPRLGANARRRLKRGLSVVLRPTLREGRRPGRALPLLPAAGVPADGWALGSPYVAEAVARSSRVLEAAGARALSPAVRGLVRDRLHDWHGEETGLSTRWCEDLTAGLPAPDRAAARLVLLTALASYQVDADVIAEFRAHHAGDAALVDAAAWGAYAAARLIGARNLSDVREGQ</sequence>
<dbReference type="SUPFAM" id="SSF69118">
    <property type="entry name" value="AhpD-like"/>
    <property type="match status" value="1"/>
</dbReference>
<accession>A0AAE3VVJ9</accession>
<dbReference type="Proteomes" id="UP001240236">
    <property type="component" value="Unassembled WGS sequence"/>
</dbReference>
<feature type="domain" description="Carboxymuconolactone decarboxylase-like" evidence="1">
    <location>
        <begin position="58"/>
        <end position="103"/>
    </location>
</feature>
<proteinExistence type="predicted"/>